<feature type="transmembrane region" description="Helical" evidence="5">
    <location>
        <begin position="45"/>
        <end position="63"/>
    </location>
</feature>
<evidence type="ECO:0000256" key="3">
    <source>
        <dbReference type="ARBA" id="ARBA00022679"/>
    </source>
</evidence>
<dbReference type="SUPFAM" id="SSF47384">
    <property type="entry name" value="Homodimeric domain of signal transducing histidine kinase"/>
    <property type="match status" value="1"/>
</dbReference>
<feature type="transmembrane region" description="Helical" evidence="5">
    <location>
        <begin position="113"/>
        <end position="145"/>
    </location>
</feature>
<organism evidence="7 8">
    <name type="scientific">Acidovorax carolinensis</name>
    <dbReference type="NCBI Taxonomy" id="553814"/>
    <lineage>
        <taxon>Bacteria</taxon>
        <taxon>Pseudomonadati</taxon>
        <taxon>Pseudomonadota</taxon>
        <taxon>Betaproteobacteria</taxon>
        <taxon>Burkholderiales</taxon>
        <taxon>Comamonadaceae</taxon>
        <taxon>Acidovorax</taxon>
    </lineage>
</organism>
<proteinExistence type="predicted"/>
<comment type="catalytic activity">
    <reaction evidence="1">
        <text>ATP + protein L-histidine = ADP + protein N-phospho-L-histidine.</text>
        <dbReference type="EC" id="2.7.13.3"/>
    </reaction>
</comment>
<dbReference type="InterPro" id="IPR036097">
    <property type="entry name" value="HisK_dim/P_sf"/>
</dbReference>
<dbReference type="SUPFAM" id="SSF55874">
    <property type="entry name" value="ATPase domain of HSP90 chaperone/DNA topoisomerase II/histidine kinase"/>
    <property type="match status" value="1"/>
</dbReference>
<evidence type="ECO:0000259" key="6">
    <source>
        <dbReference type="PROSITE" id="PS50109"/>
    </source>
</evidence>
<dbReference type="EMBL" id="CP021361">
    <property type="protein sequence ID" value="ART50918.1"/>
    <property type="molecule type" value="Genomic_DNA"/>
</dbReference>
<dbReference type="InterPro" id="IPR050351">
    <property type="entry name" value="BphY/WalK/GraS-like"/>
</dbReference>
<dbReference type="SMART" id="SM00387">
    <property type="entry name" value="HATPase_c"/>
    <property type="match status" value="1"/>
</dbReference>
<dbReference type="RefSeq" id="WP_094097322.1">
    <property type="nucleotide sequence ID" value="NZ_CP021361.1"/>
</dbReference>
<reference evidence="7 8" key="1">
    <citation type="submission" date="2017-05" db="EMBL/GenBank/DDBJ databases">
        <title>Polyphasic characterization of four soil-derived phenanthrene-degrading Acidovorax strains and proposal of Acidovorax phenanthrenivorans sp. nov.</title>
        <authorList>
            <person name="Singleton D.R."/>
            <person name="Lee J."/>
            <person name="Dickey A.N."/>
            <person name="Stroud A."/>
            <person name="Scholl E.H."/>
            <person name="Wright F.A."/>
            <person name="Aitken M.D."/>
        </authorList>
    </citation>
    <scope>NUCLEOTIDE SEQUENCE [LARGE SCALE GENOMIC DNA]</scope>
    <source>
        <strain evidence="7">NA3</strain>
    </source>
</reference>
<name>A0A240U0N3_9BURK</name>
<dbReference type="GO" id="GO:0007234">
    <property type="term" value="P:osmosensory signaling via phosphorelay pathway"/>
    <property type="evidence" value="ECO:0007669"/>
    <property type="project" value="TreeGrafter"/>
</dbReference>
<dbReference type="Gene3D" id="3.30.565.10">
    <property type="entry name" value="Histidine kinase-like ATPase, C-terminal domain"/>
    <property type="match status" value="1"/>
</dbReference>
<keyword evidence="5" id="KW-0472">Membrane</keyword>
<keyword evidence="8" id="KW-1185">Reference proteome</keyword>
<dbReference type="GO" id="GO:0000155">
    <property type="term" value="F:phosphorelay sensor kinase activity"/>
    <property type="evidence" value="ECO:0007669"/>
    <property type="project" value="InterPro"/>
</dbReference>
<evidence type="ECO:0000256" key="5">
    <source>
        <dbReference type="SAM" id="Phobius"/>
    </source>
</evidence>
<evidence type="ECO:0000313" key="7">
    <source>
        <dbReference type="EMBL" id="ART50918.1"/>
    </source>
</evidence>
<dbReference type="InterPro" id="IPR003661">
    <property type="entry name" value="HisK_dim/P_dom"/>
</dbReference>
<dbReference type="KEGG" id="acin:CBP34_03530"/>
<evidence type="ECO:0000256" key="1">
    <source>
        <dbReference type="ARBA" id="ARBA00000085"/>
    </source>
</evidence>
<protein>
    <recommendedName>
        <fullName evidence="2">histidine kinase</fullName>
        <ecNumber evidence="2">2.7.13.3</ecNumber>
    </recommendedName>
</protein>
<dbReference type="AlphaFoldDB" id="A0A240U0N3"/>
<accession>A0A240U0N3</accession>
<dbReference type="Pfam" id="PF00512">
    <property type="entry name" value="HisKA"/>
    <property type="match status" value="1"/>
</dbReference>
<feature type="domain" description="Histidine kinase" evidence="6">
    <location>
        <begin position="335"/>
        <end position="553"/>
    </location>
</feature>
<dbReference type="InterPro" id="IPR036890">
    <property type="entry name" value="HATPase_C_sf"/>
</dbReference>
<dbReference type="GO" id="GO:0000156">
    <property type="term" value="F:phosphorelay response regulator activity"/>
    <property type="evidence" value="ECO:0007669"/>
    <property type="project" value="TreeGrafter"/>
</dbReference>
<dbReference type="Proteomes" id="UP000194432">
    <property type="component" value="Chromosome 1"/>
</dbReference>
<keyword evidence="3" id="KW-0808">Transferase</keyword>
<evidence type="ECO:0000256" key="4">
    <source>
        <dbReference type="ARBA" id="ARBA00022777"/>
    </source>
</evidence>
<dbReference type="GO" id="GO:0030295">
    <property type="term" value="F:protein kinase activator activity"/>
    <property type="evidence" value="ECO:0007669"/>
    <property type="project" value="TreeGrafter"/>
</dbReference>
<dbReference type="SMART" id="SM00388">
    <property type="entry name" value="HisKA"/>
    <property type="match status" value="1"/>
</dbReference>
<dbReference type="Pfam" id="PF02518">
    <property type="entry name" value="HATPase_c"/>
    <property type="match status" value="1"/>
</dbReference>
<sequence>MPFLSSGFSPSAVDAPFVRLWRGFLTGRVMVALALLFLQGLGQFINLAAEPAVLAVCLAYLAATVAERALAGRAPPPPTAGPQWLPFIGVDLAAVCALQLLQAGTMNYTPLFGLPILMAAVLGTLTLALGTTAGVTLLLLAWAWWQGQHSGGDDAARYLQSALTGTGFFIITYLVHQLSVRLAREQQLAQQSQLAARVQSQVSALVIEHLTDGVLVLDRQDMVRIANPAALLLLGGPSALKPPFALGDSPAWQPLVTLAQRTFRHDQPVTADADLLHPGQSPTGLHVRTWLTAARHESLQDPGERLCVMFLHDLRELEARLRTEKLASMGRMSAAVAHEIRNPLAAIVQANALLEEDLHDAGQKRLAQMVRQNAERLARIAEEVLDIARVQHQISHAPASTLMLDESVAQIWTDWQRQNPAQRRATISLMAPDAQIEFDTEHLRRVLFNLLDNALRYKGQEDDSLVITTRVSPSGPISLQVWSDGAPMDKSVERHLFEPFFSSESRSSGLGLYICRELCQRHGASIGYQRLARTTARGEIGGNAFTVGFRRNTRPAVNATLFDTIVV</sequence>
<dbReference type="EC" id="2.7.13.3" evidence="2"/>
<keyword evidence="5" id="KW-0812">Transmembrane</keyword>
<feature type="transmembrane region" description="Helical" evidence="5">
    <location>
        <begin position="157"/>
        <end position="175"/>
    </location>
</feature>
<evidence type="ECO:0000256" key="2">
    <source>
        <dbReference type="ARBA" id="ARBA00012438"/>
    </source>
</evidence>
<keyword evidence="4 7" id="KW-0418">Kinase</keyword>
<evidence type="ECO:0000313" key="8">
    <source>
        <dbReference type="Proteomes" id="UP000194432"/>
    </source>
</evidence>
<dbReference type="InterPro" id="IPR005467">
    <property type="entry name" value="His_kinase_dom"/>
</dbReference>
<dbReference type="PROSITE" id="PS50109">
    <property type="entry name" value="HIS_KIN"/>
    <property type="match status" value="1"/>
</dbReference>
<dbReference type="CDD" id="cd00082">
    <property type="entry name" value="HisKA"/>
    <property type="match status" value="1"/>
</dbReference>
<dbReference type="Gene3D" id="1.10.287.130">
    <property type="match status" value="1"/>
</dbReference>
<gene>
    <name evidence="7" type="ORF">CBP34_03530</name>
</gene>
<dbReference type="PANTHER" id="PTHR42878">
    <property type="entry name" value="TWO-COMPONENT HISTIDINE KINASE"/>
    <property type="match status" value="1"/>
</dbReference>
<dbReference type="InterPro" id="IPR003594">
    <property type="entry name" value="HATPase_dom"/>
</dbReference>
<dbReference type="PANTHER" id="PTHR42878:SF13">
    <property type="entry name" value="HISTIDINE KINASE"/>
    <property type="match status" value="1"/>
</dbReference>
<keyword evidence="5" id="KW-1133">Transmembrane helix</keyword>
<feature type="transmembrane region" description="Helical" evidence="5">
    <location>
        <begin position="20"/>
        <end position="38"/>
    </location>
</feature>